<dbReference type="AlphaFoldDB" id="A0A2I7KFL1"/>
<reference evidence="1 2" key="1">
    <citation type="journal article" date="2017" name="Front. Microbiol.">
        <title>Phaeobacter piscinae sp. nov., a species of the Roseobacter group and potential aquaculture probiont.</title>
        <authorList>
            <person name="Sonnenschein E.C."/>
            <person name="Phippen C.B.W."/>
            <person name="Nielsen K.F."/>
            <person name="Mateiu R.V."/>
            <person name="Melchiorsen J."/>
            <person name="Gram L."/>
            <person name="Overmann J."/>
            <person name="Freese H.M."/>
        </authorList>
    </citation>
    <scope>NUCLEOTIDE SEQUENCE [LARGE SCALE GENOMIC DNA]</scope>
    <source>
        <strain evidence="1 2">P88</strain>
        <plasmid evidence="2">pp88_b</plasmid>
    </source>
</reference>
<accession>A0A2I7KFL1</accession>
<gene>
    <name evidence="1" type="ORF">PhaeoP88_04066</name>
</gene>
<organism evidence="1 2">
    <name type="scientific">Phaeobacter inhibens</name>
    <dbReference type="NCBI Taxonomy" id="221822"/>
    <lineage>
        <taxon>Bacteria</taxon>
        <taxon>Pseudomonadati</taxon>
        <taxon>Pseudomonadota</taxon>
        <taxon>Alphaproteobacteria</taxon>
        <taxon>Rhodobacterales</taxon>
        <taxon>Roseobacteraceae</taxon>
        <taxon>Phaeobacter</taxon>
    </lineage>
</organism>
<geneLocation type="plasmid" evidence="2">
    <name>pp88_b</name>
</geneLocation>
<sequence>MPQPHEEELTFAASAAANHHRMKGGRTKRTSIDSFLMTAKPNRYALNRV</sequence>
<protein>
    <submittedName>
        <fullName evidence="1">Uncharacterized protein</fullName>
    </submittedName>
</protein>
<keyword evidence="1" id="KW-0614">Plasmid</keyword>
<reference evidence="1 2" key="2">
    <citation type="journal article" date="2017" name="Genome Biol. Evol.">
        <title>Trajectories and Drivers of Genome Evolution in Surface-Associated Marine Phaeobacter.</title>
        <authorList>
            <person name="Freese H.M."/>
            <person name="Sikorski J."/>
            <person name="Bunk B."/>
            <person name="Scheuner C."/>
            <person name="Meier-Kolthoff J.P."/>
            <person name="Sproer C."/>
            <person name="Gram L."/>
            <person name="Overmann J."/>
        </authorList>
    </citation>
    <scope>NUCLEOTIDE SEQUENCE [LARGE SCALE GENOMIC DNA]</scope>
    <source>
        <strain evidence="1 2">P88</strain>
        <plasmid evidence="2">pp88_b</plasmid>
    </source>
</reference>
<evidence type="ECO:0000313" key="1">
    <source>
        <dbReference type="EMBL" id="AUR01378.1"/>
    </source>
</evidence>
<evidence type="ECO:0000313" key="2">
    <source>
        <dbReference type="Proteomes" id="UP000236447"/>
    </source>
</evidence>
<proteinExistence type="predicted"/>
<dbReference type="Proteomes" id="UP000236447">
    <property type="component" value="Plasmid pP88_b"/>
</dbReference>
<name>A0A2I7KFL1_9RHOB</name>
<dbReference type="EMBL" id="CP010727">
    <property type="protein sequence ID" value="AUR01378.1"/>
    <property type="molecule type" value="Genomic_DNA"/>
</dbReference>